<accession>A0A2W7MPH4</accession>
<sequence>MRDLIFEPKIEVLSTKMRSLIGLRCGTASPLAVIGFSGLYERGAVATGRKGLTPAIRRVWHEGRLW</sequence>
<dbReference type="EMBL" id="QKZL01000055">
    <property type="protein sequence ID" value="PZX10095.1"/>
    <property type="molecule type" value="Genomic_DNA"/>
</dbReference>
<keyword evidence="2" id="KW-1185">Reference proteome</keyword>
<organism evidence="1 2">
    <name type="scientific">Palleronia aestuarii</name>
    <dbReference type="NCBI Taxonomy" id="568105"/>
    <lineage>
        <taxon>Bacteria</taxon>
        <taxon>Pseudomonadati</taxon>
        <taxon>Pseudomonadota</taxon>
        <taxon>Alphaproteobacteria</taxon>
        <taxon>Rhodobacterales</taxon>
        <taxon>Roseobacteraceae</taxon>
        <taxon>Palleronia</taxon>
    </lineage>
</organism>
<evidence type="ECO:0000313" key="1">
    <source>
        <dbReference type="EMBL" id="PZX10095.1"/>
    </source>
</evidence>
<dbReference type="AlphaFoldDB" id="A0A2W7MPH4"/>
<evidence type="ECO:0000313" key="2">
    <source>
        <dbReference type="Proteomes" id="UP000248916"/>
    </source>
</evidence>
<comment type="caution">
    <text evidence="1">The sequence shown here is derived from an EMBL/GenBank/DDBJ whole genome shotgun (WGS) entry which is preliminary data.</text>
</comment>
<proteinExistence type="predicted"/>
<protein>
    <submittedName>
        <fullName evidence="1">Uncharacterized protein</fullName>
    </submittedName>
</protein>
<dbReference type="Proteomes" id="UP000248916">
    <property type="component" value="Unassembled WGS sequence"/>
</dbReference>
<reference evidence="1 2" key="1">
    <citation type="submission" date="2018-06" db="EMBL/GenBank/DDBJ databases">
        <title>Genomic Encyclopedia of Archaeal and Bacterial Type Strains, Phase II (KMG-II): from individual species to whole genera.</title>
        <authorList>
            <person name="Goeker M."/>
        </authorList>
    </citation>
    <scope>NUCLEOTIDE SEQUENCE [LARGE SCALE GENOMIC DNA]</scope>
    <source>
        <strain evidence="1 2">DSM 22009</strain>
    </source>
</reference>
<gene>
    <name evidence="1" type="ORF">LX81_04322</name>
</gene>
<name>A0A2W7MPH4_9RHOB</name>